<dbReference type="EMBL" id="VICD02000208">
    <property type="protein sequence ID" value="KAB8180908.1"/>
    <property type="molecule type" value="Genomic_DNA"/>
</dbReference>
<evidence type="ECO:0000313" key="1">
    <source>
        <dbReference type="EMBL" id="KAB8180908.1"/>
    </source>
</evidence>
<organism evidence="1 2">
    <name type="scientific">Marilutibacter maris</name>
    <dbReference type="NCBI Taxonomy" id="1605891"/>
    <lineage>
        <taxon>Bacteria</taxon>
        <taxon>Pseudomonadati</taxon>
        <taxon>Pseudomonadota</taxon>
        <taxon>Gammaproteobacteria</taxon>
        <taxon>Lysobacterales</taxon>
        <taxon>Lysobacteraceae</taxon>
        <taxon>Marilutibacter</taxon>
    </lineage>
</organism>
<name>A0A508ALI6_9GAMM</name>
<protein>
    <submittedName>
        <fullName evidence="1">Uncharacterized protein</fullName>
    </submittedName>
</protein>
<comment type="caution">
    <text evidence="1">The sequence shown here is derived from an EMBL/GenBank/DDBJ whole genome shotgun (WGS) entry which is preliminary data.</text>
</comment>
<evidence type="ECO:0000313" key="2">
    <source>
        <dbReference type="Proteomes" id="UP000320431"/>
    </source>
</evidence>
<reference evidence="1 2" key="1">
    <citation type="submission" date="2019-10" db="EMBL/GenBank/DDBJ databases">
        <title>Lysobacter alkalisoli sp. nov., isolated from saline-alkaline soil.</title>
        <authorList>
            <person name="Sun J.-Q."/>
        </authorList>
    </citation>
    <scope>NUCLEOTIDE SEQUENCE [LARGE SCALE GENOMIC DNA]</scope>
    <source>
        <strain evidence="1 2">KCTC 42381</strain>
    </source>
</reference>
<accession>A0A508ALI6</accession>
<sequence length="141" mass="15325">MRHLLSIDIFAALQRGRSVEQFLGSSPSGAGHIRHVELRPSGGLIEIWVYDVEDIGDEGHLDLYTFPNVEPDGPSDPAATFPDPQAAVAYASASLAADSNRWVNLGVAQSEYLDYVRAGRPSRWPVAANNAFKPKPLRGQV</sequence>
<gene>
    <name evidence="1" type="ORF">FKV24_012060</name>
</gene>
<proteinExistence type="predicted"/>
<dbReference type="Proteomes" id="UP000320431">
    <property type="component" value="Unassembled WGS sequence"/>
</dbReference>
<dbReference type="AlphaFoldDB" id="A0A508ALI6"/>